<evidence type="ECO:0000256" key="1">
    <source>
        <dbReference type="SAM" id="MobiDB-lite"/>
    </source>
</evidence>
<gene>
    <name evidence="2" type="ORF">BEL07_25525</name>
</gene>
<accession>A0A1E8PYI5</accession>
<dbReference type="Proteomes" id="UP000178953">
    <property type="component" value="Unassembled WGS sequence"/>
</dbReference>
<dbReference type="RefSeq" id="WP_070355852.1">
    <property type="nucleotide sequence ID" value="NZ_MCHX01000087.1"/>
</dbReference>
<dbReference type="AlphaFoldDB" id="A0A1E8PYI5"/>
<feature type="compositionally biased region" description="Gly residues" evidence="1">
    <location>
        <begin position="156"/>
        <end position="175"/>
    </location>
</feature>
<feature type="region of interest" description="Disordered" evidence="1">
    <location>
        <begin position="1"/>
        <end position="41"/>
    </location>
</feature>
<comment type="caution">
    <text evidence="2">The sequence shown here is derived from an EMBL/GenBank/DDBJ whole genome shotgun (WGS) entry which is preliminary data.</text>
</comment>
<reference evidence="2 3" key="1">
    <citation type="submission" date="2016-09" db="EMBL/GenBank/DDBJ databases">
        <title>genome sequence of Mycobacterium sp. 739 SCH.</title>
        <authorList>
            <person name="Greninger A.L."/>
            <person name="Qin X."/>
            <person name="Jerome K."/>
            <person name="Vora S."/>
            <person name="Quinn K."/>
        </authorList>
    </citation>
    <scope>NUCLEOTIDE SEQUENCE [LARGE SCALE GENOMIC DNA]</scope>
    <source>
        <strain evidence="2 3">SCH</strain>
    </source>
</reference>
<dbReference type="EMBL" id="MCHX01000087">
    <property type="protein sequence ID" value="OFJ50930.1"/>
    <property type="molecule type" value="Genomic_DNA"/>
</dbReference>
<sequence length="175" mass="17816">MGAQTTMKIQMDQLESAAGKAGQTLTGSTIPPIPPPPPAAMSQLDAALALVSTQGEVLRTKVDTVDSTWATKQQAALTESPPVLQQQDTTAAGDMERSSEFPMPQVKPPVGPSDPGVQPASFGSSPVPENGPWGLEDGEWELDEWGTPQPVWPDFGGSGGGAAAGSGVSGGVAPI</sequence>
<feature type="compositionally biased region" description="Polar residues" evidence="1">
    <location>
        <begin position="73"/>
        <end position="90"/>
    </location>
</feature>
<keyword evidence="3" id="KW-1185">Reference proteome</keyword>
<evidence type="ECO:0000313" key="2">
    <source>
        <dbReference type="EMBL" id="OFJ50930.1"/>
    </source>
</evidence>
<proteinExistence type="predicted"/>
<protein>
    <submittedName>
        <fullName evidence="2">Uncharacterized protein</fullName>
    </submittedName>
</protein>
<organism evidence="2 3">
    <name type="scientific">Mycolicibacterium grossiae</name>
    <dbReference type="NCBI Taxonomy" id="1552759"/>
    <lineage>
        <taxon>Bacteria</taxon>
        <taxon>Bacillati</taxon>
        <taxon>Actinomycetota</taxon>
        <taxon>Actinomycetes</taxon>
        <taxon>Mycobacteriales</taxon>
        <taxon>Mycobacteriaceae</taxon>
        <taxon>Mycolicibacterium</taxon>
    </lineage>
</organism>
<name>A0A1E8PYI5_9MYCO</name>
<feature type="region of interest" description="Disordered" evidence="1">
    <location>
        <begin position="73"/>
        <end position="175"/>
    </location>
</feature>
<evidence type="ECO:0000313" key="3">
    <source>
        <dbReference type="Proteomes" id="UP000178953"/>
    </source>
</evidence>